<evidence type="ECO:0000256" key="1">
    <source>
        <dbReference type="SAM" id="Phobius"/>
    </source>
</evidence>
<dbReference type="AlphaFoldDB" id="A0A412GTD2"/>
<name>A0A412GTD2_9BACT</name>
<evidence type="ECO:0000313" key="3">
    <source>
        <dbReference type="Proteomes" id="UP000285864"/>
    </source>
</evidence>
<feature type="transmembrane region" description="Helical" evidence="1">
    <location>
        <begin position="125"/>
        <end position="146"/>
    </location>
</feature>
<reference evidence="2 3" key="1">
    <citation type="submission" date="2018-08" db="EMBL/GenBank/DDBJ databases">
        <title>A genome reference for cultivated species of the human gut microbiota.</title>
        <authorList>
            <person name="Zou Y."/>
            <person name="Xue W."/>
            <person name="Luo G."/>
        </authorList>
    </citation>
    <scope>NUCLEOTIDE SEQUENCE [LARGE SCALE GENOMIC DNA]</scope>
    <source>
        <strain evidence="2 3">AF24-2</strain>
    </source>
</reference>
<keyword evidence="3" id="KW-1185">Reference proteome</keyword>
<evidence type="ECO:0000313" key="2">
    <source>
        <dbReference type="EMBL" id="RGR98074.1"/>
    </source>
</evidence>
<keyword evidence="1" id="KW-0472">Membrane</keyword>
<sequence>MMKLILKYRNKIVSLGLLPIIATLICLHFFQNTIVLGIGFIVCLGLLLYGIVRLKDLNFFLLLGSIGIGSCFVLRLFTGYKFIPYGSITPILELLLLIVAFIHITAPEIYKELQERLHLRNCFSFVLEAKTIVILSSLHLTILLFVDHIEHLFSEDGSFFLMYGIPVIIYVLCLVINVVGIHLALQENFRYSLVRIAVVHDGKIYLKQRTGCPDEKYENAPMWDIAVESPFEGPIEKSSEYAARIAKKICASKNTTPRLILKYTTTSCDADNQQRVSLYILPLQNETDLQKITGGRFFSFDEISETAARRYSPSLLSELDTLQMAAEMWKAFGASE</sequence>
<comment type="caution">
    <text evidence="2">The sequence shown here is derived from an EMBL/GenBank/DDBJ whole genome shotgun (WGS) entry which is preliminary data.</text>
</comment>
<dbReference type="Proteomes" id="UP000285864">
    <property type="component" value="Unassembled WGS sequence"/>
</dbReference>
<protein>
    <submittedName>
        <fullName evidence="2">Uncharacterized protein</fullName>
    </submittedName>
</protein>
<feature type="transmembrane region" description="Helical" evidence="1">
    <location>
        <begin position="83"/>
        <end position="104"/>
    </location>
</feature>
<keyword evidence="1" id="KW-1133">Transmembrane helix</keyword>
<gene>
    <name evidence="2" type="ORF">DWY20_05195</name>
</gene>
<feature type="transmembrane region" description="Helical" evidence="1">
    <location>
        <begin position="59"/>
        <end position="77"/>
    </location>
</feature>
<dbReference type="RefSeq" id="WP_118483669.1">
    <property type="nucleotide sequence ID" value="NZ_CAUBDS010000017.1"/>
</dbReference>
<keyword evidence="1" id="KW-0812">Transmembrane</keyword>
<accession>A0A412GTD2</accession>
<organism evidence="2 3">
    <name type="scientific">Phocaeicola coprocola</name>
    <dbReference type="NCBI Taxonomy" id="310298"/>
    <lineage>
        <taxon>Bacteria</taxon>
        <taxon>Pseudomonadati</taxon>
        <taxon>Bacteroidota</taxon>
        <taxon>Bacteroidia</taxon>
        <taxon>Bacteroidales</taxon>
        <taxon>Bacteroidaceae</taxon>
        <taxon>Phocaeicola</taxon>
    </lineage>
</organism>
<dbReference type="EMBL" id="QRUU01000015">
    <property type="protein sequence ID" value="RGR98074.1"/>
    <property type="molecule type" value="Genomic_DNA"/>
</dbReference>
<feature type="transmembrane region" description="Helical" evidence="1">
    <location>
        <begin position="36"/>
        <end position="52"/>
    </location>
</feature>
<feature type="transmembrane region" description="Helical" evidence="1">
    <location>
        <begin position="158"/>
        <end position="185"/>
    </location>
</feature>
<proteinExistence type="predicted"/>
<feature type="transmembrane region" description="Helical" evidence="1">
    <location>
        <begin position="12"/>
        <end position="30"/>
    </location>
</feature>